<evidence type="ECO:0000256" key="5">
    <source>
        <dbReference type="ARBA" id="ARBA00022884"/>
    </source>
</evidence>
<feature type="binding site" evidence="6">
    <location>
        <position position="304"/>
    </location>
    <ligand>
        <name>S-adenosyl-L-methionine</name>
        <dbReference type="ChEBI" id="CHEBI:59789"/>
    </ligand>
</feature>
<evidence type="ECO:0000256" key="2">
    <source>
        <dbReference type="ARBA" id="ARBA00022603"/>
    </source>
</evidence>
<comment type="caution">
    <text evidence="9">The sequence shown here is derived from an EMBL/GenBank/DDBJ whole genome shotgun (WGS) entry which is preliminary data.</text>
</comment>
<dbReference type="PROSITE" id="PS01153">
    <property type="entry name" value="NOL1_NOP2_SUN"/>
    <property type="match status" value="1"/>
</dbReference>
<feature type="domain" description="SAM-dependent MTase RsmB/NOP-type" evidence="8">
    <location>
        <begin position="149"/>
        <end position="455"/>
    </location>
</feature>
<feature type="compositionally biased region" description="Polar residues" evidence="7">
    <location>
        <begin position="1"/>
        <end position="12"/>
    </location>
</feature>
<dbReference type="InterPro" id="IPR049560">
    <property type="entry name" value="MeTrfase_RsmB-F_NOP2_cat"/>
</dbReference>
<feature type="binding site" evidence="6">
    <location>
        <position position="320"/>
    </location>
    <ligand>
        <name>S-adenosyl-L-methionine</name>
        <dbReference type="ChEBI" id="CHEBI:59789"/>
    </ligand>
</feature>
<dbReference type="SUPFAM" id="SSF53335">
    <property type="entry name" value="S-adenosyl-L-methionine-dependent methyltransferases"/>
    <property type="match status" value="1"/>
</dbReference>
<feature type="binding site" evidence="6">
    <location>
        <begin position="257"/>
        <end position="263"/>
    </location>
    <ligand>
        <name>S-adenosyl-L-methionine</name>
        <dbReference type="ChEBI" id="CHEBI:59789"/>
    </ligand>
</feature>
<evidence type="ECO:0000256" key="3">
    <source>
        <dbReference type="ARBA" id="ARBA00022679"/>
    </source>
</evidence>
<evidence type="ECO:0000313" key="10">
    <source>
        <dbReference type="Proteomes" id="UP000295399"/>
    </source>
</evidence>
<dbReference type="SUPFAM" id="SSF48013">
    <property type="entry name" value="NusB-like"/>
    <property type="match status" value="1"/>
</dbReference>
<dbReference type="Pfam" id="PF01029">
    <property type="entry name" value="NusB"/>
    <property type="match status" value="1"/>
</dbReference>
<reference evidence="9 10" key="1">
    <citation type="submission" date="2019-03" db="EMBL/GenBank/DDBJ databases">
        <title>Genomic Encyclopedia of Type Strains, Phase IV (KMG-IV): sequencing the most valuable type-strain genomes for metagenomic binning, comparative biology and taxonomic classification.</title>
        <authorList>
            <person name="Goeker M."/>
        </authorList>
    </citation>
    <scope>NUCLEOTIDE SEQUENCE [LARGE SCALE GENOMIC DNA]</scope>
    <source>
        <strain evidence="9 10">DSM 2132</strain>
    </source>
</reference>
<dbReference type="GO" id="GO:0008173">
    <property type="term" value="F:RNA methyltransferase activity"/>
    <property type="evidence" value="ECO:0007669"/>
    <property type="project" value="InterPro"/>
</dbReference>
<protein>
    <submittedName>
        <fullName evidence="9">16S rRNA (Cytosine967-C5)-methyltransferase</fullName>
    </submittedName>
</protein>
<dbReference type="Proteomes" id="UP000295399">
    <property type="component" value="Unassembled WGS sequence"/>
</dbReference>
<dbReference type="GO" id="GO:0006355">
    <property type="term" value="P:regulation of DNA-templated transcription"/>
    <property type="evidence" value="ECO:0007669"/>
    <property type="project" value="InterPro"/>
</dbReference>
<dbReference type="PANTHER" id="PTHR22807:SF61">
    <property type="entry name" value="NOL1_NOP2_SUN FAMILY PROTEIN _ ANTITERMINATION NUSB DOMAIN-CONTAINING PROTEIN"/>
    <property type="match status" value="1"/>
</dbReference>
<organism evidence="9 10">
    <name type="scientific">Rhodothalassium salexigens DSM 2132</name>
    <dbReference type="NCBI Taxonomy" id="1188247"/>
    <lineage>
        <taxon>Bacteria</taxon>
        <taxon>Pseudomonadati</taxon>
        <taxon>Pseudomonadota</taxon>
        <taxon>Alphaproteobacteria</taxon>
        <taxon>Rhodothalassiales</taxon>
        <taxon>Rhodothalassiaceae</taxon>
        <taxon>Rhodothalassium</taxon>
    </lineage>
</organism>
<keyword evidence="5 6" id="KW-0694">RNA-binding</keyword>
<proteinExistence type="inferred from homology"/>
<feature type="active site" description="Nucleophile" evidence="6">
    <location>
        <position position="373"/>
    </location>
</feature>
<dbReference type="PRINTS" id="PR02008">
    <property type="entry name" value="RCMTFAMILY"/>
</dbReference>
<comment type="similarity">
    <text evidence="1 6">Belongs to the class I-like SAM-binding methyltransferase superfamily. RsmB/NOP family.</text>
</comment>
<evidence type="ECO:0000256" key="7">
    <source>
        <dbReference type="SAM" id="MobiDB-lite"/>
    </source>
</evidence>
<evidence type="ECO:0000256" key="4">
    <source>
        <dbReference type="ARBA" id="ARBA00022691"/>
    </source>
</evidence>
<keyword evidence="10" id="KW-1185">Reference proteome</keyword>
<dbReference type="PANTHER" id="PTHR22807">
    <property type="entry name" value="NOP2 YEAST -RELATED NOL1/NOP2/FMU SUN DOMAIN-CONTAINING"/>
    <property type="match status" value="1"/>
</dbReference>
<dbReference type="EMBL" id="SLXO01000003">
    <property type="protein sequence ID" value="TCP36223.1"/>
    <property type="molecule type" value="Genomic_DNA"/>
</dbReference>
<dbReference type="InterPro" id="IPR029063">
    <property type="entry name" value="SAM-dependent_MTases_sf"/>
</dbReference>
<keyword evidence="4 6" id="KW-0949">S-adenosyl-L-methionine</keyword>
<keyword evidence="3 6" id="KW-0808">Transferase</keyword>
<dbReference type="OrthoDB" id="9810297at2"/>
<dbReference type="InterPro" id="IPR006027">
    <property type="entry name" value="NusB_RsmB_TIM44"/>
</dbReference>
<dbReference type="InterPro" id="IPR018314">
    <property type="entry name" value="RsmB/NOL1/NOP2-like_CS"/>
</dbReference>
<dbReference type="InterPro" id="IPR001678">
    <property type="entry name" value="MeTrfase_RsmB-F_NOP2_dom"/>
</dbReference>
<dbReference type="PROSITE" id="PS51686">
    <property type="entry name" value="SAM_MT_RSMB_NOP"/>
    <property type="match status" value="1"/>
</dbReference>
<evidence type="ECO:0000256" key="6">
    <source>
        <dbReference type="PROSITE-ProRule" id="PRU01023"/>
    </source>
</evidence>
<dbReference type="AlphaFoldDB" id="A0A4R2PKW3"/>
<keyword evidence="2 6" id="KW-0489">Methyltransferase</keyword>
<sequence length="456" mass="47408">MTAASSNASRPTGPTGPAGADRRAALAILTEVIDRGRPLDAAMDAAFSGAGAALPVRDRAFARALATAALRHRGGLTRLVGALLDRPPKGRARQMLPLLHLGLAQIFHMNVADHAAVSATVALAPKPYRGLVNAVLRRAVRDRARLASLVAADGVDLPAWLFTRWQKTYGAETAAAMARAMAVEPPLDLTARHDPAALAQATDGRLLATGSVRLVRPPAVDTLPGFDQGAFWVQDAAAALPVALLGDVAGRRVADLCAAPGGKTLQLAARGARVTAVDRSAERLATVRANLDRCGLDARIVAADLTEWTPDAPFDAILLDAPCTATGTLRRHPDVAWHRGAADVAKLAALQRRLAARAAGWLAPGGRLVFSTCSLEPEEGPAVARHLAQACDDLAPQPLGDAAAEAARLAPDAPEGLAAALAGFADAEGWLRTRPDQWAELGGLDGFFAARFVKPG</sequence>
<name>A0A4R2PKW3_RHOSA</name>
<dbReference type="GO" id="GO:0001510">
    <property type="term" value="P:RNA methylation"/>
    <property type="evidence" value="ECO:0007669"/>
    <property type="project" value="InterPro"/>
</dbReference>
<dbReference type="Gene3D" id="1.10.940.10">
    <property type="entry name" value="NusB-like"/>
    <property type="match status" value="1"/>
</dbReference>
<accession>A0A4R2PKW3</accession>
<feature type="binding site" evidence="6">
    <location>
        <position position="278"/>
    </location>
    <ligand>
        <name>S-adenosyl-L-methionine</name>
        <dbReference type="ChEBI" id="CHEBI:59789"/>
    </ligand>
</feature>
<dbReference type="InterPro" id="IPR035926">
    <property type="entry name" value="NusB-like_sf"/>
</dbReference>
<dbReference type="InParanoid" id="A0A4R2PKW3"/>
<evidence type="ECO:0000313" key="9">
    <source>
        <dbReference type="EMBL" id="TCP36223.1"/>
    </source>
</evidence>
<feature type="region of interest" description="Disordered" evidence="7">
    <location>
        <begin position="1"/>
        <end position="20"/>
    </location>
</feature>
<dbReference type="FunCoup" id="A0A4R2PKW3">
    <property type="interactions" value="497"/>
</dbReference>
<dbReference type="Gene3D" id="3.40.50.150">
    <property type="entry name" value="Vaccinia Virus protein VP39"/>
    <property type="match status" value="1"/>
</dbReference>
<gene>
    <name evidence="9" type="ORF">EV659_103110</name>
</gene>
<dbReference type="InterPro" id="IPR023267">
    <property type="entry name" value="RCMT"/>
</dbReference>
<evidence type="ECO:0000259" key="8">
    <source>
        <dbReference type="PROSITE" id="PS51686"/>
    </source>
</evidence>
<dbReference type="Pfam" id="PF01189">
    <property type="entry name" value="Methyltr_RsmB-F"/>
    <property type="match status" value="1"/>
</dbReference>
<dbReference type="GO" id="GO:0003723">
    <property type="term" value="F:RNA binding"/>
    <property type="evidence" value="ECO:0007669"/>
    <property type="project" value="UniProtKB-UniRule"/>
</dbReference>
<evidence type="ECO:0000256" key="1">
    <source>
        <dbReference type="ARBA" id="ARBA00007494"/>
    </source>
</evidence>
<dbReference type="CDD" id="cd02440">
    <property type="entry name" value="AdoMet_MTases"/>
    <property type="match status" value="1"/>
</dbReference>
<dbReference type="RefSeq" id="WP_132707783.1">
    <property type="nucleotide sequence ID" value="NZ_JACIGF010000003.1"/>
</dbReference>